<evidence type="ECO:0000256" key="2">
    <source>
        <dbReference type="ARBA" id="ARBA00022801"/>
    </source>
</evidence>
<evidence type="ECO:0000313" key="4">
    <source>
        <dbReference type="EMBL" id="RPD99645.1"/>
    </source>
</evidence>
<dbReference type="SUPFAM" id="SSF52768">
    <property type="entry name" value="Arginase/deacetylase"/>
    <property type="match status" value="1"/>
</dbReference>
<reference evidence="4 5" key="1">
    <citation type="submission" date="2018-11" db="EMBL/GenBank/DDBJ databases">
        <title>Aureibaculum marinum gen. nov., sp. nov., a member of the family Flavobacteriaceae isolated from the Bohai Sea.</title>
        <authorList>
            <person name="Ji X."/>
        </authorList>
    </citation>
    <scope>NUCLEOTIDE SEQUENCE [LARGE SCALE GENOMIC DNA]</scope>
    <source>
        <strain evidence="4 5">BH-SD17</strain>
    </source>
</reference>
<dbReference type="RefSeq" id="WP_123896610.1">
    <property type="nucleotide sequence ID" value="NZ_RPFJ01000003.1"/>
</dbReference>
<dbReference type="Proteomes" id="UP000270856">
    <property type="component" value="Unassembled WGS sequence"/>
</dbReference>
<evidence type="ECO:0000313" key="5">
    <source>
        <dbReference type="Proteomes" id="UP000270856"/>
    </source>
</evidence>
<proteinExistence type="inferred from homology"/>
<dbReference type="AlphaFoldDB" id="A0A3N4NV62"/>
<dbReference type="PROSITE" id="PS51409">
    <property type="entry name" value="ARGINASE_2"/>
    <property type="match status" value="1"/>
</dbReference>
<keyword evidence="2" id="KW-0378">Hydrolase</keyword>
<dbReference type="OrthoDB" id="931936at2"/>
<comment type="caution">
    <text evidence="4">The sequence shown here is derived from an EMBL/GenBank/DDBJ whole genome shotgun (WGS) entry which is preliminary data.</text>
</comment>
<comment type="similarity">
    <text evidence="3">Belongs to the arginase family.</text>
</comment>
<dbReference type="GO" id="GO:0033389">
    <property type="term" value="P:putrescine biosynthetic process from arginine, via agmatine"/>
    <property type="evidence" value="ECO:0007669"/>
    <property type="project" value="TreeGrafter"/>
</dbReference>
<dbReference type="GO" id="GO:0008783">
    <property type="term" value="F:agmatinase activity"/>
    <property type="evidence" value="ECO:0007669"/>
    <property type="project" value="TreeGrafter"/>
</dbReference>
<accession>A0A3N4NV62</accession>
<dbReference type="Pfam" id="PF00491">
    <property type="entry name" value="Arginase"/>
    <property type="match status" value="1"/>
</dbReference>
<organism evidence="4 5">
    <name type="scientific">Aureibaculum marinum</name>
    <dbReference type="NCBI Taxonomy" id="2487930"/>
    <lineage>
        <taxon>Bacteria</taxon>
        <taxon>Pseudomonadati</taxon>
        <taxon>Bacteroidota</taxon>
        <taxon>Flavobacteriia</taxon>
        <taxon>Flavobacteriales</taxon>
        <taxon>Flavobacteriaceae</taxon>
        <taxon>Aureibaculum</taxon>
    </lineage>
</organism>
<dbReference type="Gene3D" id="3.40.800.10">
    <property type="entry name" value="Ureohydrolase domain"/>
    <property type="match status" value="1"/>
</dbReference>
<gene>
    <name evidence="4" type="ORF">EGM88_03625</name>
</gene>
<dbReference type="PANTHER" id="PTHR11358">
    <property type="entry name" value="ARGINASE/AGMATINASE"/>
    <property type="match status" value="1"/>
</dbReference>
<dbReference type="InterPro" id="IPR023696">
    <property type="entry name" value="Ureohydrolase_dom_sf"/>
</dbReference>
<keyword evidence="1" id="KW-0479">Metal-binding</keyword>
<evidence type="ECO:0000256" key="3">
    <source>
        <dbReference type="PROSITE-ProRule" id="PRU00742"/>
    </source>
</evidence>
<dbReference type="InterPro" id="IPR006035">
    <property type="entry name" value="Ureohydrolase"/>
</dbReference>
<dbReference type="EMBL" id="RPFJ01000003">
    <property type="protein sequence ID" value="RPD99645.1"/>
    <property type="molecule type" value="Genomic_DNA"/>
</dbReference>
<sequence length="385" mass="44259">MSFEFLNPVEEAVVAHATLLSNQALGKKITIHSKQNGLPELEGAHIAIVGVLEGRRAEDNFGAGKDFSVIRKYLYQLFPGNWFSKIIDLGNIPQGENEEDTYFALQEIITYLVKNNIIPIILGGGQDLTYANYRAYDNLEQMVNLTTVDTKFDLGHFEDEISSTSFLNRIILDKPCNLFNYSNIGYQTYFNSQEEIDLLEKLYFDTYRLGEIASDVKIVEPVLRDTDVVSIDIGSIRRAEAPANNNAVPNGFYGETICAISRYAGISDKVSSFGIYEYNAKLDEKDQTAHLIAQIIWYFIEGYNFRTNEYPFTSKKDYKKYIVPIEDTTINFFKSNKSDRWWMEVEHPNNKTTKSTLIPCTYQDYLRAGNQVIPERWWKTFRKLN</sequence>
<dbReference type="PANTHER" id="PTHR11358:SF26">
    <property type="entry name" value="GUANIDINO ACID HYDROLASE, MITOCHONDRIAL"/>
    <property type="match status" value="1"/>
</dbReference>
<keyword evidence="5" id="KW-1185">Reference proteome</keyword>
<evidence type="ECO:0000256" key="1">
    <source>
        <dbReference type="ARBA" id="ARBA00022723"/>
    </source>
</evidence>
<protein>
    <submittedName>
        <fullName evidence="4">Arginase</fullName>
    </submittedName>
</protein>
<dbReference type="CDD" id="cd09988">
    <property type="entry name" value="Formimidoylglutamase"/>
    <property type="match status" value="1"/>
</dbReference>
<name>A0A3N4NV62_9FLAO</name>
<dbReference type="GO" id="GO:0046872">
    <property type="term" value="F:metal ion binding"/>
    <property type="evidence" value="ECO:0007669"/>
    <property type="project" value="UniProtKB-KW"/>
</dbReference>